<evidence type="ECO:0000313" key="2">
    <source>
        <dbReference type="EMBL" id="MPM77968.1"/>
    </source>
</evidence>
<feature type="region of interest" description="Disordered" evidence="1">
    <location>
        <begin position="16"/>
        <end position="88"/>
    </location>
</feature>
<dbReference type="AlphaFoldDB" id="A0A645CM28"/>
<name>A0A645CM28_9ZZZZ</name>
<protein>
    <submittedName>
        <fullName evidence="2">Uncharacterized protein</fullName>
    </submittedName>
</protein>
<proteinExistence type="predicted"/>
<evidence type="ECO:0000256" key="1">
    <source>
        <dbReference type="SAM" id="MobiDB-lite"/>
    </source>
</evidence>
<comment type="caution">
    <text evidence="2">The sequence shown here is derived from an EMBL/GenBank/DDBJ whole genome shotgun (WGS) entry which is preliminary data.</text>
</comment>
<sequence>MVTRVILISGALSPKQSWAEANRTKPPYAGAKNSSTAPAVIRQNDANTIPRSPIRRVSHGASAAAASAAPPSSVSAKPSSAGDMPSNCTANSTCSAMAPAVNRLLAEAAVITRLIIALPRMKPIPSRIDATMPWFTRGCTTLASGARHNGASRRTATAKLAASTRTAVGADKAVTRRPAAAGPSSCATDLLSSSLLFAVARFSRETVCGRYV</sequence>
<dbReference type="EMBL" id="VSSQ01028301">
    <property type="protein sequence ID" value="MPM77968.1"/>
    <property type="molecule type" value="Genomic_DNA"/>
</dbReference>
<gene>
    <name evidence="2" type="ORF">SDC9_124978</name>
</gene>
<accession>A0A645CM28</accession>
<organism evidence="2">
    <name type="scientific">bioreactor metagenome</name>
    <dbReference type="NCBI Taxonomy" id="1076179"/>
    <lineage>
        <taxon>unclassified sequences</taxon>
        <taxon>metagenomes</taxon>
        <taxon>ecological metagenomes</taxon>
    </lineage>
</organism>
<feature type="compositionally biased region" description="Low complexity" evidence="1">
    <location>
        <begin position="61"/>
        <end position="81"/>
    </location>
</feature>
<reference evidence="2" key="1">
    <citation type="submission" date="2019-08" db="EMBL/GenBank/DDBJ databases">
        <authorList>
            <person name="Kucharzyk K."/>
            <person name="Murdoch R.W."/>
            <person name="Higgins S."/>
            <person name="Loffler F."/>
        </authorList>
    </citation>
    <scope>NUCLEOTIDE SEQUENCE</scope>
</reference>